<keyword evidence="7 14" id="KW-0812">Transmembrane</keyword>
<dbReference type="PIRSF" id="PIRSF016636">
    <property type="entry name" value="AlgI_DltB"/>
    <property type="match status" value="1"/>
</dbReference>
<feature type="transmembrane region" description="Helical" evidence="14">
    <location>
        <begin position="358"/>
        <end position="378"/>
    </location>
</feature>
<keyword evidence="10 13" id="KW-0472">Membrane</keyword>
<gene>
    <name evidence="16" type="ORF">J4G43_027970</name>
    <name evidence="15" type="ORF">J4G43_29960</name>
</gene>
<evidence type="ECO:0000256" key="12">
    <source>
        <dbReference type="ARBA" id="ARBA00031030"/>
    </source>
</evidence>
<comment type="similarity">
    <text evidence="3 13">Belongs to the membrane-bound acyltransferase family.</text>
</comment>
<comment type="subcellular location">
    <subcellularLocation>
        <location evidence="1">Cell membrane</location>
        <topology evidence="1">Multi-pass membrane protein</topology>
    </subcellularLocation>
</comment>
<keyword evidence="8" id="KW-0016">Alginate biosynthesis</keyword>
<dbReference type="RefSeq" id="WP_208086927.1">
    <property type="nucleotide sequence ID" value="NZ_CP086136.1"/>
</dbReference>
<reference evidence="15" key="1">
    <citation type="submission" date="2021-03" db="EMBL/GenBank/DDBJ databases">
        <title>Whole Genome Sequence of Bradyrhizobium sp. Strain 144S4.</title>
        <authorList>
            <person name="Bromfield E.S.P."/>
            <person name="Cloutier S."/>
        </authorList>
    </citation>
    <scope>NUCLEOTIDE SEQUENCE [LARGE SCALE GENOMIC DNA]</scope>
    <source>
        <strain evidence="15">144S4</strain>
    </source>
</reference>
<organism evidence="15">
    <name type="scientific">Bradyrhizobium barranii subsp. barranii</name>
    <dbReference type="NCBI Taxonomy" id="2823807"/>
    <lineage>
        <taxon>Bacteria</taxon>
        <taxon>Pseudomonadati</taxon>
        <taxon>Pseudomonadota</taxon>
        <taxon>Alphaproteobacteria</taxon>
        <taxon>Hyphomicrobiales</taxon>
        <taxon>Nitrobacteraceae</taxon>
        <taxon>Bradyrhizobium</taxon>
        <taxon>Bradyrhizobium barranii</taxon>
    </lineage>
</organism>
<dbReference type="InterPro" id="IPR051085">
    <property type="entry name" value="MB_O-acyltransferase"/>
</dbReference>
<dbReference type="PANTHER" id="PTHR13285">
    <property type="entry name" value="ACYLTRANSFERASE"/>
    <property type="match status" value="1"/>
</dbReference>
<keyword evidence="6 13" id="KW-0808">Transferase</keyword>
<dbReference type="GO" id="GO:0042121">
    <property type="term" value="P:alginic acid biosynthetic process"/>
    <property type="evidence" value="ECO:0007669"/>
    <property type="project" value="UniProtKB-KW"/>
</dbReference>
<sequence>MLFHSPSFLLVFLPAVLAGFFVIGALRQYGFAALWLALSSLVFYAWDDFRHLLPLILGSIGFNYVAGRMLVAAPRRSVLALSVAANLALLGAFKYLGLATETLSELGVPITVTKLALPIGISFYTFTQIAYLVDAYRAEASEYNPIHYLLFVTFFPHLIAGPILHHKEMMPQFARRETYRLDLSAIALGLSWFAAGLFKKVVLADGIAGFSDPVFAAADAGKFLSTDSAWAGAVAYTLQIYFDFSGYSDMAIGLALMFGITFPLNFFSPYKADSLIEFWRRWHITLSRFLRDYLYFSLGGNRKGSVRRSINLMITMLLGGLWHGASWNFVLWGGIHGAGLLVNHAWRSLGIRIPWPAARLATLLLVILAWVPFKAATFSSAWSVWRSMFGVSHGEHPINAVTAAWWISALMLIALCLPNTAQIFGRAPQQWRLPSWRLAPVWCAGVGVALGVAIAMSFSAPVSFLYFRF</sequence>
<evidence type="ECO:0000256" key="9">
    <source>
        <dbReference type="ARBA" id="ARBA00022989"/>
    </source>
</evidence>
<protein>
    <recommendedName>
        <fullName evidence="4">Probable alginate O-acetylase AlgI</fullName>
    </recommendedName>
    <alternativeName>
        <fullName evidence="12">Alginate biosynthesis protein AlgI</fullName>
    </alternativeName>
</protein>
<dbReference type="GO" id="GO:0005886">
    <property type="term" value="C:plasma membrane"/>
    <property type="evidence" value="ECO:0007669"/>
    <property type="project" value="UniProtKB-SubCell"/>
</dbReference>
<evidence type="ECO:0000256" key="4">
    <source>
        <dbReference type="ARBA" id="ARBA00016084"/>
    </source>
</evidence>
<dbReference type="PANTHER" id="PTHR13285:SF23">
    <property type="entry name" value="TEICHOIC ACID D-ALANYLTRANSFERASE"/>
    <property type="match status" value="1"/>
</dbReference>
<feature type="transmembrane region" description="Helical" evidence="14">
    <location>
        <begin position="250"/>
        <end position="270"/>
    </location>
</feature>
<evidence type="ECO:0000256" key="8">
    <source>
        <dbReference type="ARBA" id="ARBA00022841"/>
    </source>
</evidence>
<dbReference type="GO" id="GO:0016746">
    <property type="term" value="F:acyltransferase activity"/>
    <property type="evidence" value="ECO:0007669"/>
    <property type="project" value="UniProtKB-KW"/>
</dbReference>
<evidence type="ECO:0000256" key="1">
    <source>
        <dbReference type="ARBA" id="ARBA00004651"/>
    </source>
</evidence>
<evidence type="ECO:0000256" key="6">
    <source>
        <dbReference type="ARBA" id="ARBA00022679"/>
    </source>
</evidence>
<feature type="transmembrane region" description="Helical" evidence="14">
    <location>
        <begin position="329"/>
        <end position="346"/>
    </location>
</feature>
<dbReference type="Proteomes" id="UP000664702">
    <property type="component" value="Chromosome"/>
</dbReference>
<feature type="transmembrane region" description="Helical" evidence="14">
    <location>
        <begin position="438"/>
        <end position="467"/>
    </location>
</feature>
<dbReference type="EMBL" id="JAGEMI010000001">
    <property type="protein sequence ID" value="MBO1864965.1"/>
    <property type="molecule type" value="Genomic_DNA"/>
</dbReference>
<evidence type="ECO:0000256" key="11">
    <source>
        <dbReference type="ARBA" id="ARBA00023315"/>
    </source>
</evidence>
<dbReference type="KEGG" id="bban:J4G43_027970"/>
<dbReference type="AlphaFoldDB" id="A0A939MBW4"/>
<proteinExistence type="inferred from homology"/>
<evidence type="ECO:0000256" key="10">
    <source>
        <dbReference type="ARBA" id="ARBA00023136"/>
    </source>
</evidence>
<evidence type="ECO:0000256" key="13">
    <source>
        <dbReference type="PIRNR" id="PIRNR016636"/>
    </source>
</evidence>
<feature type="transmembrane region" description="Helical" evidence="14">
    <location>
        <begin position="78"/>
        <end position="96"/>
    </location>
</feature>
<reference evidence="16 17" key="2">
    <citation type="journal article" date="2022" name="Int. J. Syst. Evol. Microbiol.">
        <title>Strains of Bradyrhizobium barranii sp. nov. associated with legumes native to Canada are symbionts of soybeans and belong to different subspecies (subsp. barranii subsp. nov. and subsp. apii subsp. nov.) and symbiovars (sv. glycinearum and sv. septentrionale).</title>
        <authorList>
            <person name="Bromfield E.S.P."/>
            <person name="Cloutier S."/>
            <person name="Wasai-Hara S."/>
            <person name="Minamisawa K."/>
        </authorList>
    </citation>
    <scope>NUCLEOTIDE SEQUENCE [LARGE SCALE GENOMIC DNA]</scope>
    <source>
        <strain evidence="16 17">144S4</strain>
    </source>
</reference>
<evidence type="ECO:0000256" key="3">
    <source>
        <dbReference type="ARBA" id="ARBA00010323"/>
    </source>
</evidence>
<keyword evidence="9 14" id="KW-1133">Transmembrane helix</keyword>
<dbReference type="Pfam" id="PF03062">
    <property type="entry name" value="MBOAT"/>
    <property type="match status" value="1"/>
</dbReference>
<feature type="transmembrane region" description="Helical" evidence="14">
    <location>
        <begin position="52"/>
        <end position="71"/>
    </location>
</feature>
<dbReference type="InterPro" id="IPR028362">
    <property type="entry name" value="AlgI"/>
</dbReference>
<evidence type="ECO:0000313" key="15">
    <source>
        <dbReference type="EMBL" id="MBO1864965.1"/>
    </source>
</evidence>
<evidence type="ECO:0000256" key="5">
    <source>
        <dbReference type="ARBA" id="ARBA00022475"/>
    </source>
</evidence>
<evidence type="ECO:0000256" key="7">
    <source>
        <dbReference type="ARBA" id="ARBA00022692"/>
    </source>
</evidence>
<dbReference type="InterPro" id="IPR024194">
    <property type="entry name" value="Ac/AlaTfrase_AlgI/DltB"/>
</dbReference>
<comment type="pathway">
    <text evidence="2">Glycan biosynthesis; alginate biosynthesis.</text>
</comment>
<evidence type="ECO:0000256" key="2">
    <source>
        <dbReference type="ARBA" id="ARBA00005182"/>
    </source>
</evidence>
<name>A0A939MBW4_9BRAD</name>
<feature type="transmembrane region" description="Helical" evidence="14">
    <location>
        <begin position="178"/>
        <end position="198"/>
    </location>
</feature>
<evidence type="ECO:0000313" key="16">
    <source>
        <dbReference type="EMBL" id="UEM08598.1"/>
    </source>
</evidence>
<keyword evidence="5 13" id="KW-1003">Cell membrane</keyword>
<feature type="transmembrane region" description="Helical" evidence="14">
    <location>
        <begin position="398"/>
        <end position="417"/>
    </location>
</feature>
<dbReference type="PIRSF" id="PIRSF500217">
    <property type="entry name" value="AlgI"/>
    <property type="match status" value="1"/>
</dbReference>
<feature type="transmembrane region" description="Helical" evidence="14">
    <location>
        <begin position="6"/>
        <end position="24"/>
    </location>
</feature>
<dbReference type="EMBL" id="CP086136">
    <property type="protein sequence ID" value="UEM08598.1"/>
    <property type="molecule type" value="Genomic_DNA"/>
</dbReference>
<dbReference type="InterPro" id="IPR004299">
    <property type="entry name" value="MBOAT_fam"/>
</dbReference>
<accession>A0A939MBW4</accession>
<keyword evidence="11 13" id="KW-0012">Acyltransferase</keyword>
<feature type="transmembrane region" description="Helical" evidence="14">
    <location>
        <begin position="146"/>
        <end position="166"/>
    </location>
</feature>
<evidence type="ECO:0000313" key="17">
    <source>
        <dbReference type="Proteomes" id="UP000664702"/>
    </source>
</evidence>
<evidence type="ECO:0000256" key="14">
    <source>
        <dbReference type="SAM" id="Phobius"/>
    </source>
</evidence>